<organism evidence="1 2">
    <name type="scientific">Butyrivibrio hungatei</name>
    <dbReference type="NCBI Taxonomy" id="185008"/>
    <lineage>
        <taxon>Bacteria</taxon>
        <taxon>Bacillati</taxon>
        <taxon>Bacillota</taxon>
        <taxon>Clostridia</taxon>
        <taxon>Lachnospirales</taxon>
        <taxon>Lachnospiraceae</taxon>
        <taxon>Butyrivibrio</taxon>
    </lineage>
</organism>
<gene>
    <name evidence="1" type="ORF">bhn_II025</name>
</gene>
<protein>
    <submittedName>
        <fullName evidence="1">Uncharacterized protein</fullName>
    </submittedName>
</protein>
<keyword evidence="2" id="KW-1185">Reference proteome</keyword>
<name>A0A1D9P685_9FIRM</name>
<dbReference type="KEGG" id="bhu:bhn_II025"/>
<dbReference type="Proteomes" id="UP000179284">
    <property type="component" value="Plasmid pNP144"/>
</dbReference>
<dbReference type="AlphaFoldDB" id="A0A1D9P685"/>
<evidence type="ECO:0000313" key="2">
    <source>
        <dbReference type="Proteomes" id="UP000179284"/>
    </source>
</evidence>
<keyword evidence="1" id="KW-0614">Plasmid</keyword>
<geneLocation type="plasmid" evidence="2">
    <name>pnp144</name>
</geneLocation>
<sequence>MLSLTFGVTVGATGTKTDSIKSRGNIEYDSDNDDEPEVLFYSDDLTTISTGIDSLNKQISVLSSSFDTLSDTTSQYKSAIISGLNGNVYSKANIPADTSFTELVGYINNIPAPTTAVGSYYDGGDNNGLGVGISASNPNVEVNVDGVSTINIGANESITLPSGYYPNDITIQNNVVNRSSDIPESGIISFNGEYEAGYYPAFSVDVAVNNQIAALNAETMSCSGGTYTCEAQKEILSIQKFQASTWAQVEPGEGPGPENQYTHGWSCSGRLYIKRTDGTEETITQQNAGLYASGYYGYAVNGLVELNQGDKLIAEYRGYMPLPPWTHSVSNNVSFQAYGVRFK</sequence>
<reference evidence="2" key="1">
    <citation type="submission" date="2016-10" db="EMBL/GenBank/DDBJ databases">
        <title>The complete genome sequence of the rumen bacterium Butyrivibrio hungatei MB2003.</title>
        <authorList>
            <person name="Palevich N."/>
            <person name="Kelly W.J."/>
            <person name="Leahy S.C."/>
            <person name="Altermann E."/>
            <person name="Rakonjac J."/>
            <person name="Attwood G.T."/>
        </authorList>
    </citation>
    <scope>NUCLEOTIDE SEQUENCE [LARGE SCALE GENOMIC DNA]</scope>
    <source>
        <strain evidence="2">MB2003</strain>
        <plasmid evidence="2">Plasmid pnp144</plasmid>
    </source>
</reference>
<dbReference type="EMBL" id="CP017832">
    <property type="protein sequence ID" value="AOZ97824.1"/>
    <property type="molecule type" value="Genomic_DNA"/>
</dbReference>
<evidence type="ECO:0000313" key="1">
    <source>
        <dbReference type="EMBL" id="AOZ97824.1"/>
    </source>
</evidence>
<accession>A0A1D9P685</accession>
<proteinExistence type="predicted"/>